<gene>
    <name evidence="1" type="ORF">L6164_019639</name>
</gene>
<reference evidence="1 2" key="1">
    <citation type="journal article" date="2022" name="DNA Res.">
        <title>Chromosomal-level genome assembly of the orchid tree Bauhinia variegata (Leguminosae; Cercidoideae) supports the allotetraploid origin hypothesis of Bauhinia.</title>
        <authorList>
            <person name="Zhong Y."/>
            <person name="Chen Y."/>
            <person name="Zheng D."/>
            <person name="Pang J."/>
            <person name="Liu Y."/>
            <person name="Luo S."/>
            <person name="Meng S."/>
            <person name="Qian L."/>
            <person name="Wei D."/>
            <person name="Dai S."/>
            <person name="Zhou R."/>
        </authorList>
    </citation>
    <scope>NUCLEOTIDE SEQUENCE [LARGE SCALE GENOMIC DNA]</scope>
    <source>
        <strain evidence="1">BV-YZ2020</strain>
    </source>
</reference>
<keyword evidence="2" id="KW-1185">Reference proteome</keyword>
<protein>
    <submittedName>
        <fullName evidence="1">Uncharacterized protein</fullName>
    </submittedName>
</protein>
<evidence type="ECO:0000313" key="1">
    <source>
        <dbReference type="EMBL" id="KAI4327142.1"/>
    </source>
</evidence>
<dbReference type="Proteomes" id="UP000828941">
    <property type="component" value="Chromosome 8"/>
</dbReference>
<comment type="caution">
    <text evidence="1">The sequence shown here is derived from an EMBL/GenBank/DDBJ whole genome shotgun (WGS) entry which is preliminary data.</text>
</comment>
<organism evidence="1 2">
    <name type="scientific">Bauhinia variegata</name>
    <name type="common">Purple orchid tree</name>
    <name type="synonym">Phanera variegata</name>
    <dbReference type="NCBI Taxonomy" id="167791"/>
    <lineage>
        <taxon>Eukaryota</taxon>
        <taxon>Viridiplantae</taxon>
        <taxon>Streptophyta</taxon>
        <taxon>Embryophyta</taxon>
        <taxon>Tracheophyta</taxon>
        <taxon>Spermatophyta</taxon>
        <taxon>Magnoliopsida</taxon>
        <taxon>eudicotyledons</taxon>
        <taxon>Gunneridae</taxon>
        <taxon>Pentapetalae</taxon>
        <taxon>rosids</taxon>
        <taxon>fabids</taxon>
        <taxon>Fabales</taxon>
        <taxon>Fabaceae</taxon>
        <taxon>Cercidoideae</taxon>
        <taxon>Cercideae</taxon>
        <taxon>Bauhiniinae</taxon>
        <taxon>Bauhinia</taxon>
    </lineage>
</organism>
<dbReference type="EMBL" id="CM039433">
    <property type="protein sequence ID" value="KAI4327142.1"/>
    <property type="molecule type" value="Genomic_DNA"/>
</dbReference>
<sequence length="94" mass="10608">MEDDGGENSSFVIGLIENRAKEVGVAAFDLRTASLHLSQYIETSSSYQNTRKLCCISMTPSPSLCLQTSYHPILAELQNWSIRFMVQSRRVLCY</sequence>
<name>A0ACB9MSP8_BAUVA</name>
<accession>A0ACB9MSP8</accession>
<proteinExistence type="predicted"/>
<evidence type="ECO:0000313" key="2">
    <source>
        <dbReference type="Proteomes" id="UP000828941"/>
    </source>
</evidence>